<feature type="region of interest" description="Disordered" evidence="1">
    <location>
        <begin position="1"/>
        <end position="30"/>
    </location>
</feature>
<feature type="compositionally biased region" description="Polar residues" evidence="1">
    <location>
        <begin position="10"/>
        <end position="25"/>
    </location>
</feature>
<evidence type="ECO:0000259" key="2">
    <source>
        <dbReference type="Pfam" id="PF05899"/>
    </source>
</evidence>
<accession>A0A2N3WNP1</accession>
<evidence type="ECO:0000313" key="4">
    <source>
        <dbReference type="Proteomes" id="UP000233750"/>
    </source>
</evidence>
<dbReference type="Gene3D" id="2.60.120.10">
    <property type="entry name" value="Jelly Rolls"/>
    <property type="match status" value="1"/>
</dbReference>
<dbReference type="SUPFAM" id="SSF51182">
    <property type="entry name" value="RmlC-like cupins"/>
    <property type="match status" value="1"/>
</dbReference>
<dbReference type="InterPro" id="IPR014710">
    <property type="entry name" value="RmlC-like_jellyroll"/>
</dbReference>
<dbReference type="EMBL" id="PJMY01000003">
    <property type="protein sequence ID" value="PKV95486.1"/>
    <property type="molecule type" value="Genomic_DNA"/>
</dbReference>
<name>A0A2N3WNP1_9PSEU</name>
<dbReference type="Proteomes" id="UP000233750">
    <property type="component" value="Unassembled WGS sequence"/>
</dbReference>
<dbReference type="InterPro" id="IPR011051">
    <property type="entry name" value="RmlC_Cupin_sf"/>
</dbReference>
<proteinExistence type="predicted"/>
<reference evidence="3 4" key="1">
    <citation type="submission" date="2017-12" db="EMBL/GenBank/DDBJ databases">
        <title>Sequencing the genomes of 1000 Actinobacteria strains.</title>
        <authorList>
            <person name="Klenk H.-P."/>
        </authorList>
    </citation>
    <scope>NUCLEOTIDE SEQUENCE [LARGE SCALE GENOMIC DNA]</scope>
    <source>
        <strain evidence="3 4">DSM 45165</strain>
    </source>
</reference>
<keyword evidence="4" id="KW-1185">Reference proteome</keyword>
<organism evidence="3 4">
    <name type="scientific">Amycolatopsis echigonensis</name>
    <dbReference type="NCBI Taxonomy" id="2576905"/>
    <lineage>
        <taxon>Bacteria</taxon>
        <taxon>Bacillati</taxon>
        <taxon>Actinomycetota</taxon>
        <taxon>Actinomycetes</taxon>
        <taxon>Pseudonocardiales</taxon>
        <taxon>Pseudonocardiaceae</taxon>
        <taxon>Amycolatopsis</taxon>
    </lineage>
</organism>
<evidence type="ECO:0000313" key="3">
    <source>
        <dbReference type="EMBL" id="PKV95486.1"/>
    </source>
</evidence>
<comment type="caution">
    <text evidence="3">The sequence shown here is derived from an EMBL/GenBank/DDBJ whole genome shotgun (WGS) entry which is preliminary data.</text>
</comment>
<dbReference type="PANTHER" id="PTHR40943">
    <property type="entry name" value="CYTOPLASMIC PROTEIN-RELATED"/>
    <property type="match status" value="1"/>
</dbReference>
<dbReference type="AlphaFoldDB" id="A0A2N3WNP1"/>
<evidence type="ECO:0000256" key="1">
    <source>
        <dbReference type="SAM" id="MobiDB-lite"/>
    </source>
</evidence>
<dbReference type="OrthoDB" id="9799053at2"/>
<dbReference type="CDD" id="cd02227">
    <property type="entry name" value="cupin_TM1112-like"/>
    <property type="match status" value="1"/>
</dbReference>
<dbReference type="InterPro" id="IPR008579">
    <property type="entry name" value="UGlyAH_Cupin_dom"/>
</dbReference>
<dbReference type="RefSeq" id="WP_063697534.1">
    <property type="nucleotide sequence ID" value="NZ_PJMY01000003.1"/>
</dbReference>
<gene>
    <name evidence="3" type="ORF">ATK30_6408</name>
</gene>
<sequence length="129" mass="13951">MTMTHLEDAVTTQLPASTPKSTSLSDQREATLPVWSAGTVETGVWECEPGVFTTARNGSHEICQILAGSATLTGEDGQVVRLVPGSIVVLPDGWKGSWRVHESLRKTYVIVHVSRDDADNVRLAAKRLP</sequence>
<protein>
    <recommendedName>
        <fullName evidence="2">(S)-ureidoglycine aminohydrolase cupin domain-containing protein</fullName>
    </recommendedName>
</protein>
<dbReference type="PANTHER" id="PTHR40943:SF1">
    <property type="entry name" value="CYTOPLASMIC PROTEIN"/>
    <property type="match status" value="1"/>
</dbReference>
<dbReference type="Pfam" id="PF05899">
    <property type="entry name" value="Cupin_3"/>
    <property type="match status" value="1"/>
</dbReference>
<feature type="domain" description="(S)-ureidoglycine aminohydrolase cupin" evidence="2">
    <location>
        <begin position="37"/>
        <end position="108"/>
    </location>
</feature>